<dbReference type="InterPro" id="IPR042267">
    <property type="entry name" value="VTC_sf"/>
</dbReference>
<evidence type="ECO:0000256" key="7">
    <source>
        <dbReference type="SAM" id="Phobius"/>
    </source>
</evidence>
<evidence type="ECO:0000256" key="2">
    <source>
        <dbReference type="ARBA" id="ARBA00022554"/>
    </source>
</evidence>
<dbReference type="GO" id="GO:0006799">
    <property type="term" value="P:polyphosphate biosynthetic process"/>
    <property type="evidence" value="ECO:0007669"/>
    <property type="project" value="UniProtKB-ARBA"/>
</dbReference>
<sequence>MKYGSELSQRSVPEWKSHNLDYDEIKQLIKRATTDDAKDPTTETHVLEALKNEFEHISLFVRSKTGEIDRRIIHCQKTIDHISEDDRVKEETYAAQGKSYAHHLNSKRRQTRLYKLRTEINRVTVEVQNLARFIGVQRTGFRKLLKKYAKWSGKQTLHQSFLPTLDGMYSFTQQDFTPVFLELSFIFETLRQAKYQSINTYIQTALGDRDGSDPAQFDTEMVTLATNMPNAGAVAMWVHPDHITELKVMLLKTMSFVDSPKTLRQKGEVLATSVDTNQGPSTPTLSRRPSLTLTRALSDQHVTEHSHAVYLDDPRKLISIQTNTEPGQIRWVDVLPKDSLNSESDSPHQTMHLSEAGPETDPDYVLCAPVGGFRHFAASRVSRDLADAIYHSNLEDAKWEIDNLNGSGKLAVEWVAKRNAVPLSQASMHRSRFLFEDSLSMSIGERRKSVSIFEQGTPSGSTLDNPNESSKVWATLDEGITVKRAGFHAHFSKDGPKSASFPYAVLEIKWKGLKPQWIEDIEKSHLVHVVEGFSIYSHSIALFHAQALSKPPHWMKTLNKVDLLKLPPKKVREEPTTASGNTAQLQLSRDSNTHPVSGSILLNSSPGSIPSLTDELSDTSQETTEPPKVRYWNEFDNPEDGEDDSGIFIYTNGDEQGLTHDFLTEGHVNKLIRISDNLADKVHKTASKVRKLMGIKPKRSSLSDEESASDNEEESLLRGRLYSPRLNPNYNDYDYGSAASSVSEQVTDIYGEDEFAGYGQQQQLVADRRDRVLSLFYSTCFLLSTLIVGVLCGIIAGEDMNQVSGGAIAFSFLAFMFSTALGIVGLTLYLMRTSTPSLWHQSFVFVVMMLNVCFGVGGFAWLLAEIV</sequence>
<keyword evidence="2" id="KW-0926">Vacuole</keyword>
<name>A0A1D8NEE5_YARLL</name>
<evidence type="ECO:0000313" key="10">
    <source>
        <dbReference type="EMBL" id="RDW23073.1"/>
    </source>
</evidence>
<dbReference type="eggNOG" id="ENOG502QSRA">
    <property type="taxonomic scope" value="Eukaryota"/>
</dbReference>
<feature type="transmembrane region" description="Helical" evidence="7">
    <location>
        <begin position="843"/>
        <end position="864"/>
    </location>
</feature>
<feature type="compositionally biased region" description="Polar residues" evidence="6">
    <location>
        <begin position="576"/>
        <end position="611"/>
    </location>
</feature>
<dbReference type="Proteomes" id="UP000256601">
    <property type="component" value="Unassembled WGS sequence"/>
</dbReference>
<dbReference type="AlphaFoldDB" id="A0A1D8NEE5"/>
<feature type="transmembrane region" description="Helical" evidence="7">
    <location>
        <begin position="775"/>
        <end position="796"/>
    </location>
</feature>
<dbReference type="GO" id="GO:0007034">
    <property type="term" value="P:vacuolar transport"/>
    <property type="evidence" value="ECO:0007669"/>
    <property type="project" value="TreeGrafter"/>
</dbReference>
<dbReference type="InterPro" id="IPR051572">
    <property type="entry name" value="VTC_Complex_Subunit"/>
</dbReference>
<evidence type="ECO:0000313" key="9">
    <source>
        <dbReference type="EMBL" id="AOW04008.1"/>
    </source>
</evidence>
<reference evidence="9 11" key="1">
    <citation type="journal article" date="2016" name="PLoS ONE">
        <title>Sequence Assembly of Yarrowia lipolytica Strain W29/CLIB89 Shows Transposable Element Diversity.</title>
        <authorList>
            <person name="Magnan C."/>
            <person name="Yu J."/>
            <person name="Chang I."/>
            <person name="Jahn E."/>
            <person name="Kanomata Y."/>
            <person name="Wu J."/>
            <person name="Zeller M."/>
            <person name="Oakes M."/>
            <person name="Baldi P."/>
            <person name="Sandmeyer S."/>
        </authorList>
    </citation>
    <scope>NUCLEOTIDE SEQUENCE [LARGE SCALE GENOMIC DNA]</scope>
    <source>
        <strain evidence="9">CLIB89</strain>
        <strain evidence="11">CLIB89(W29)</strain>
    </source>
</reference>
<feature type="region of interest" description="Disordered" evidence="6">
    <location>
        <begin position="338"/>
        <end position="357"/>
    </location>
</feature>
<evidence type="ECO:0000256" key="5">
    <source>
        <dbReference type="ARBA" id="ARBA00023136"/>
    </source>
</evidence>
<dbReference type="GO" id="GO:0033254">
    <property type="term" value="C:vacuolar transporter chaperone complex"/>
    <property type="evidence" value="ECO:0007669"/>
    <property type="project" value="TreeGrafter"/>
</dbReference>
<evidence type="ECO:0000256" key="1">
    <source>
        <dbReference type="ARBA" id="ARBA00004128"/>
    </source>
</evidence>
<evidence type="ECO:0000313" key="11">
    <source>
        <dbReference type="Proteomes" id="UP000182444"/>
    </source>
</evidence>
<dbReference type="InterPro" id="IPR018966">
    <property type="entry name" value="VTC_domain"/>
</dbReference>
<dbReference type="OMA" id="FAFKQNA"/>
<proteinExistence type="predicted"/>
<keyword evidence="3 7" id="KW-0812">Transmembrane</keyword>
<feature type="domain" description="SPX" evidence="8">
    <location>
        <begin position="1"/>
        <end position="162"/>
    </location>
</feature>
<gene>
    <name evidence="10" type="ORF">B0I71DRAFT_136540</name>
    <name evidence="9" type="ORF">YALI1_D16370g</name>
</gene>
<dbReference type="Pfam" id="PF09359">
    <property type="entry name" value="VTC"/>
    <property type="match status" value="1"/>
</dbReference>
<dbReference type="VEuPathDB" id="FungiDB:YALI0_D13156g"/>
<feature type="region of interest" description="Disordered" evidence="6">
    <location>
        <begin position="570"/>
        <end position="632"/>
    </location>
</feature>
<dbReference type="PANTHER" id="PTHR46140:SF1">
    <property type="entry name" value="VACUOLAR TRANSPORTER CHAPERONE COMPLEX SUBUNIT 4-RELATED"/>
    <property type="match status" value="1"/>
</dbReference>
<dbReference type="Pfam" id="PF03105">
    <property type="entry name" value="SPX"/>
    <property type="match status" value="1"/>
</dbReference>
<evidence type="ECO:0000259" key="8">
    <source>
        <dbReference type="PROSITE" id="PS51382"/>
    </source>
</evidence>
<feature type="compositionally biased region" description="Polar residues" evidence="6">
    <location>
        <begin position="339"/>
        <end position="352"/>
    </location>
</feature>
<dbReference type="GO" id="GO:0016237">
    <property type="term" value="P:microautophagy"/>
    <property type="evidence" value="ECO:0007669"/>
    <property type="project" value="TreeGrafter"/>
</dbReference>
<protein>
    <submittedName>
        <fullName evidence="10">VTC domain-domain-containing protein</fullName>
    </submittedName>
</protein>
<dbReference type="Proteomes" id="UP000182444">
    <property type="component" value="Chromosome 1D"/>
</dbReference>
<evidence type="ECO:0000313" key="12">
    <source>
        <dbReference type="Proteomes" id="UP000256601"/>
    </source>
</evidence>
<keyword evidence="4 7" id="KW-1133">Transmembrane helix</keyword>
<evidence type="ECO:0000256" key="3">
    <source>
        <dbReference type="ARBA" id="ARBA00022692"/>
    </source>
</evidence>
<dbReference type="KEGG" id="yli:2910813"/>
<dbReference type="CDD" id="cd14474">
    <property type="entry name" value="SPX_YDR089W"/>
    <property type="match status" value="1"/>
</dbReference>
<dbReference type="InterPro" id="IPR004331">
    <property type="entry name" value="SPX_dom"/>
</dbReference>
<keyword evidence="5 7" id="KW-0472">Membrane</keyword>
<dbReference type="Gene3D" id="3.20.100.30">
    <property type="entry name" value="VTC, catalytic tunnel domain"/>
    <property type="match status" value="1"/>
</dbReference>
<reference evidence="10 12" key="2">
    <citation type="submission" date="2018-07" db="EMBL/GenBank/DDBJ databases">
        <title>Draft Genome Assemblies for Five Robust Yarrowia lipolytica Strains Exhibiting High Lipid Production and Pentose Sugar Utilization and Sugar Alcohol Secretion from Undetoxified Lignocellulosic Biomass Hydrolysates.</title>
        <authorList>
            <consortium name="DOE Joint Genome Institute"/>
            <person name="Walker C."/>
            <person name="Ryu S."/>
            <person name="Na H."/>
            <person name="Zane M."/>
            <person name="LaButti K."/>
            <person name="Lipzen A."/>
            <person name="Haridas S."/>
            <person name="Barry K."/>
            <person name="Grigoriev I.V."/>
            <person name="Quarterman J."/>
            <person name="Slininger P."/>
            <person name="Dien B."/>
            <person name="Trinh C.T."/>
        </authorList>
    </citation>
    <scope>NUCLEOTIDE SEQUENCE [LARGE SCALE GENOMIC DNA]</scope>
    <source>
        <strain evidence="10 12">YB392</strain>
    </source>
</reference>
<dbReference type="EMBL" id="KZ859116">
    <property type="protein sequence ID" value="RDW23073.1"/>
    <property type="molecule type" value="Genomic_DNA"/>
</dbReference>
<dbReference type="PROSITE" id="PS51382">
    <property type="entry name" value="SPX"/>
    <property type="match status" value="1"/>
</dbReference>
<organism evidence="9 11">
    <name type="scientific">Yarrowia lipolytica</name>
    <name type="common">Candida lipolytica</name>
    <dbReference type="NCBI Taxonomy" id="4952"/>
    <lineage>
        <taxon>Eukaryota</taxon>
        <taxon>Fungi</taxon>
        <taxon>Dikarya</taxon>
        <taxon>Ascomycota</taxon>
        <taxon>Saccharomycotina</taxon>
        <taxon>Dipodascomycetes</taxon>
        <taxon>Dipodascales</taxon>
        <taxon>Dipodascales incertae sedis</taxon>
        <taxon>Yarrowia</taxon>
    </lineage>
</organism>
<dbReference type="GO" id="GO:0000329">
    <property type="term" value="C:fungal-type vacuole membrane"/>
    <property type="evidence" value="ECO:0007669"/>
    <property type="project" value="TreeGrafter"/>
</dbReference>
<dbReference type="EMBL" id="CP017556">
    <property type="protein sequence ID" value="AOW04008.1"/>
    <property type="molecule type" value="Genomic_DNA"/>
</dbReference>
<evidence type="ECO:0000256" key="6">
    <source>
        <dbReference type="SAM" id="MobiDB-lite"/>
    </source>
</evidence>
<feature type="transmembrane region" description="Helical" evidence="7">
    <location>
        <begin position="808"/>
        <end position="831"/>
    </location>
</feature>
<evidence type="ECO:0000256" key="4">
    <source>
        <dbReference type="ARBA" id="ARBA00022989"/>
    </source>
</evidence>
<dbReference type="VEuPathDB" id="FungiDB:YALI1_D16370g"/>
<dbReference type="PANTHER" id="PTHR46140">
    <property type="entry name" value="VACUOLAR TRANSPORTER CHAPERONE 1-RELATED"/>
    <property type="match status" value="1"/>
</dbReference>
<feature type="compositionally biased region" description="Acidic residues" evidence="6">
    <location>
        <begin position="703"/>
        <end position="714"/>
    </location>
</feature>
<feature type="region of interest" description="Disordered" evidence="6">
    <location>
        <begin position="697"/>
        <end position="716"/>
    </location>
</feature>
<accession>A0A1D8NEE5</accession>
<comment type="subcellular location">
    <subcellularLocation>
        <location evidence="1">Vacuole membrane</location>
        <topology evidence="1">Multi-pass membrane protein</topology>
    </subcellularLocation>
</comment>
<dbReference type="GO" id="GO:0042144">
    <property type="term" value="P:vacuole fusion, non-autophagic"/>
    <property type="evidence" value="ECO:0007669"/>
    <property type="project" value="TreeGrafter"/>
</dbReference>
<dbReference type="GeneID" id="2910813"/>